<dbReference type="EMBL" id="WBKB01000001">
    <property type="protein sequence ID" value="KAB1645350.1"/>
    <property type="molecule type" value="Genomic_DNA"/>
</dbReference>
<dbReference type="SUPFAM" id="SSF56747">
    <property type="entry name" value="Prim-pol domain"/>
    <property type="match status" value="1"/>
</dbReference>
<dbReference type="AlphaFoldDB" id="A0A7J5BI84"/>
<dbReference type="SMART" id="SM00943">
    <property type="entry name" value="Prim-Pol"/>
    <property type="match status" value="1"/>
</dbReference>
<dbReference type="InterPro" id="IPR015330">
    <property type="entry name" value="DNA_primase/pol_bifunc_N"/>
</dbReference>
<evidence type="ECO:0000259" key="1">
    <source>
        <dbReference type="SMART" id="SM00943"/>
    </source>
</evidence>
<reference evidence="2 3" key="1">
    <citation type="submission" date="2019-09" db="EMBL/GenBank/DDBJ databases">
        <title>Phylogeny of genus Pseudoclavibacter and closely related genus.</title>
        <authorList>
            <person name="Li Y."/>
        </authorList>
    </citation>
    <scope>NUCLEOTIDE SEQUENCE [LARGE SCALE GENOMIC DNA]</scope>
    <source>
        <strain evidence="2 3">KCTC 13959</strain>
    </source>
</reference>
<sequence>MVTSGGHAEDIAVLFRQLGGMPLPMAAHAIASAGVPVFPCVPGKKNPIVPSGFKLATDDLRQVDGWWRWQPQANIGIPTGEASGLVVIDVDLHGTNGYTAYARAVRAGLIPEPLVTVVTPTGGQHSYFPADPAHEQRSWAIGDVGVDCRGDGGYIVAPPSMVRLDGAHRAYRVEQTAVGSVQPVDAARLREFLKPRPPRRPVPPGRQVGRTDAARLGAWLARQATDRNIKLFWAACRLAEGNVPVTVALDALMLAAQEDFGEREITRTVCSAYRTVGAGGRGRDPSVGHRRSFGDGLVPRATESCASASRVL</sequence>
<comment type="caution">
    <text evidence="2">The sequence shown here is derived from an EMBL/GenBank/DDBJ whole genome shotgun (WGS) entry which is preliminary data.</text>
</comment>
<dbReference type="Pfam" id="PF09250">
    <property type="entry name" value="Prim-Pol"/>
    <property type="match status" value="1"/>
</dbReference>
<name>A0A7J5BI84_9MICO</name>
<dbReference type="CDD" id="cd04859">
    <property type="entry name" value="Prim_Pol"/>
    <property type="match status" value="1"/>
</dbReference>
<feature type="domain" description="DNA primase/polymerase bifunctional N-terminal" evidence="1">
    <location>
        <begin position="27"/>
        <end position="193"/>
    </location>
</feature>
<evidence type="ECO:0000313" key="2">
    <source>
        <dbReference type="EMBL" id="KAB1645350.1"/>
    </source>
</evidence>
<evidence type="ECO:0000313" key="3">
    <source>
        <dbReference type="Proteomes" id="UP000433493"/>
    </source>
</evidence>
<dbReference type="Proteomes" id="UP000433493">
    <property type="component" value="Unassembled WGS sequence"/>
</dbReference>
<organism evidence="2 3">
    <name type="scientific">Gulosibacter chungangensis</name>
    <dbReference type="NCBI Taxonomy" id="979746"/>
    <lineage>
        <taxon>Bacteria</taxon>
        <taxon>Bacillati</taxon>
        <taxon>Actinomycetota</taxon>
        <taxon>Actinomycetes</taxon>
        <taxon>Micrococcales</taxon>
        <taxon>Microbacteriaceae</taxon>
        <taxon>Gulosibacter</taxon>
    </lineage>
</organism>
<proteinExistence type="predicted"/>
<keyword evidence="3" id="KW-1185">Reference proteome</keyword>
<protein>
    <submittedName>
        <fullName evidence="2">DNA primase</fullName>
    </submittedName>
</protein>
<gene>
    <name evidence="2" type="ORF">F8O05_03045</name>
</gene>
<dbReference type="OrthoDB" id="3218228at2"/>
<accession>A0A7J5BI84</accession>